<keyword evidence="6" id="KW-1185">Reference proteome</keyword>
<dbReference type="Proteomes" id="UP000036987">
    <property type="component" value="Unassembled WGS sequence"/>
</dbReference>
<dbReference type="GO" id="GO:0009959">
    <property type="term" value="P:negative gravitropism"/>
    <property type="evidence" value="ECO:0007669"/>
    <property type="project" value="InterPro"/>
</dbReference>
<dbReference type="PANTHER" id="PTHR31161">
    <property type="entry name" value="PROTEIN GRAVITROPIC IN THE LIGHT 1"/>
    <property type="match status" value="1"/>
</dbReference>
<sequence length="409" mass="46647">MLISGFSRKEKKKMETSPKSRHSGVLLSITKMMRVRRKGSSGVVGTDACPDDDMVKFPVHLDSSSTSYQLNSEDQSGKRSLSREALASLVAALFASIAAVKASYAQMQIAQFPYEPEAIQSADVAVVSGLKIISQLKRCYYRKQFESEGVCRFEIQEQKDLIRTFKITTGKLNSDLMQRKTEITKLEERLQEAEEQNRCLDEKIDPARFLKLVRQGFKSIRNFVKLMVTEMEASGWDVTSAACFIQPDLVRAQSEHYIILGFQSFVCRVMFSGFQHRDFGITNSLFQFEVFWRTKYQQLVHPKMESSLFGDLNQRQIVSSGKDVPDTKFFHAYLQMARRIWILHRLFSSFGSSSETSIFEVRRGERFSEVYMQNVGSSEKLTTVSFTVMPGFKLGTTVVPCCCCHVHRS</sequence>
<feature type="domain" description="DUF641" evidence="3">
    <location>
        <begin position="83"/>
        <end position="203"/>
    </location>
</feature>
<evidence type="ECO:0000313" key="5">
    <source>
        <dbReference type="EMBL" id="KMZ65674.1"/>
    </source>
</evidence>
<dbReference type="GO" id="GO:0009639">
    <property type="term" value="P:response to red or far red light"/>
    <property type="evidence" value="ECO:0007669"/>
    <property type="project" value="InterPro"/>
</dbReference>
<dbReference type="InterPro" id="IPR056813">
    <property type="entry name" value="GIL1_IRKI_C"/>
</dbReference>
<dbReference type="OMA" id="GIGTYSH"/>
<evidence type="ECO:0000259" key="4">
    <source>
        <dbReference type="Pfam" id="PF24994"/>
    </source>
</evidence>
<evidence type="ECO:0000259" key="3">
    <source>
        <dbReference type="Pfam" id="PF04859"/>
    </source>
</evidence>
<dbReference type="Pfam" id="PF04859">
    <property type="entry name" value="DUF641"/>
    <property type="match status" value="1"/>
</dbReference>
<dbReference type="Pfam" id="PF24994">
    <property type="entry name" value="GIL1_IRKI_C"/>
    <property type="match status" value="1"/>
</dbReference>
<proteinExistence type="predicted"/>
<dbReference type="OrthoDB" id="1915848at2759"/>
<organism evidence="5 6">
    <name type="scientific">Zostera marina</name>
    <name type="common">Eelgrass</name>
    <dbReference type="NCBI Taxonomy" id="29655"/>
    <lineage>
        <taxon>Eukaryota</taxon>
        <taxon>Viridiplantae</taxon>
        <taxon>Streptophyta</taxon>
        <taxon>Embryophyta</taxon>
        <taxon>Tracheophyta</taxon>
        <taxon>Spermatophyta</taxon>
        <taxon>Magnoliopsida</taxon>
        <taxon>Liliopsida</taxon>
        <taxon>Zosteraceae</taxon>
        <taxon>Zostera</taxon>
    </lineage>
</organism>
<evidence type="ECO:0000256" key="2">
    <source>
        <dbReference type="SAM" id="MobiDB-lite"/>
    </source>
</evidence>
<feature type="domain" description="GIL1/IRKI C-terminal" evidence="4">
    <location>
        <begin position="358"/>
        <end position="401"/>
    </location>
</feature>
<evidence type="ECO:0000313" key="6">
    <source>
        <dbReference type="Proteomes" id="UP000036987"/>
    </source>
</evidence>
<name>A0A0K9P9N5_ZOSMR</name>
<feature type="coiled-coil region" evidence="1">
    <location>
        <begin position="176"/>
        <end position="203"/>
    </location>
</feature>
<dbReference type="EMBL" id="LFYR01001020">
    <property type="protein sequence ID" value="KMZ65674.1"/>
    <property type="molecule type" value="Genomic_DNA"/>
</dbReference>
<comment type="caution">
    <text evidence="5">The sequence shown here is derived from an EMBL/GenBank/DDBJ whole genome shotgun (WGS) entry which is preliminary data.</text>
</comment>
<dbReference type="InterPro" id="IPR006943">
    <property type="entry name" value="DUF641_pln"/>
</dbReference>
<dbReference type="InterPro" id="IPR040225">
    <property type="entry name" value="GIL1-like"/>
</dbReference>
<evidence type="ECO:0000256" key="1">
    <source>
        <dbReference type="SAM" id="Coils"/>
    </source>
</evidence>
<gene>
    <name evidence="5" type="ORF">ZOSMA_313G00240</name>
</gene>
<feature type="region of interest" description="Disordered" evidence="2">
    <location>
        <begin position="1"/>
        <end position="22"/>
    </location>
</feature>
<reference evidence="6" key="1">
    <citation type="journal article" date="2016" name="Nature">
        <title>The genome of the seagrass Zostera marina reveals angiosperm adaptation to the sea.</title>
        <authorList>
            <person name="Olsen J.L."/>
            <person name="Rouze P."/>
            <person name="Verhelst B."/>
            <person name="Lin Y.-C."/>
            <person name="Bayer T."/>
            <person name="Collen J."/>
            <person name="Dattolo E."/>
            <person name="De Paoli E."/>
            <person name="Dittami S."/>
            <person name="Maumus F."/>
            <person name="Michel G."/>
            <person name="Kersting A."/>
            <person name="Lauritano C."/>
            <person name="Lohaus R."/>
            <person name="Toepel M."/>
            <person name="Tonon T."/>
            <person name="Vanneste K."/>
            <person name="Amirebrahimi M."/>
            <person name="Brakel J."/>
            <person name="Bostroem C."/>
            <person name="Chovatia M."/>
            <person name="Grimwood J."/>
            <person name="Jenkins J.W."/>
            <person name="Jueterbock A."/>
            <person name="Mraz A."/>
            <person name="Stam W.T."/>
            <person name="Tice H."/>
            <person name="Bornberg-Bauer E."/>
            <person name="Green P.J."/>
            <person name="Pearson G.A."/>
            <person name="Procaccini G."/>
            <person name="Duarte C.M."/>
            <person name="Schmutz J."/>
            <person name="Reusch T.B.H."/>
            <person name="Van de Peer Y."/>
        </authorList>
    </citation>
    <scope>NUCLEOTIDE SEQUENCE [LARGE SCALE GENOMIC DNA]</scope>
    <source>
        <strain evidence="6">cv. Finnish</strain>
    </source>
</reference>
<accession>A0A0K9P9N5</accession>
<dbReference type="AlphaFoldDB" id="A0A0K9P9N5"/>
<keyword evidence="1" id="KW-0175">Coiled coil</keyword>
<protein>
    <submittedName>
        <fullName evidence="5">Uncharacterized protein</fullName>
    </submittedName>
</protein>